<name>A0ABX8AFF4_9BRAD</name>
<evidence type="ECO:0000313" key="4">
    <source>
        <dbReference type="Proteomes" id="UP000682843"/>
    </source>
</evidence>
<dbReference type="Gene3D" id="1.20.120.160">
    <property type="entry name" value="HPT domain"/>
    <property type="match status" value="1"/>
</dbReference>
<dbReference type="Proteomes" id="UP000682843">
    <property type="component" value="Chromosome"/>
</dbReference>
<evidence type="ECO:0000259" key="2">
    <source>
        <dbReference type="SMART" id="SM00073"/>
    </source>
</evidence>
<organism evidence="3 4">
    <name type="scientific">Tardiphaga alba</name>
    <dbReference type="NCBI Taxonomy" id="340268"/>
    <lineage>
        <taxon>Bacteria</taxon>
        <taxon>Pseudomonadati</taxon>
        <taxon>Pseudomonadota</taxon>
        <taxon>Alphaproteobacteria</taxon>
        <taxon>Hyphomicrobiales</taxon>
        <taxon>Nitrobacteraceae</taxon>
        <taxon>Tardiphaga</taxon>
    </lineage>
</organism>
<protein>
    <submittedName>
        <fullName evidence="3">Hpt domain-containing protein</fullName>
    </submittedName>
</protein>
<dbReference type="InterPro" id="IPR008207">
    <property type="entry name" value="Sig_transdc_His_kin_Hpt_dom"/>
</dbReference>
<dbReference type="SUPFAM" id="SSF47226">
    <property type="entry name" value="Histidine-containing phosphotransfer domain, HPT domain"/>
    <property type="match status" value="1"/>
</dbReference>
<keyword evidence="4" id="KW-1185">Reference proteome</keyword>
<proteinExistence type="predicted"/>
<sequence>MPLHLEWVQWMPSPPLVPDDGPINLDHLNRMTMGDASLEREVLAMFAAQASELIEKIVRMPPNVADLAHKLRGSAEAVGAFRITDAAEWLESALRDNSDSAEALMTLTDAVLEARAEIDGILKRS</sequence>
<keyword evidence="1" id="KW-0902">Two-component regulatory system</keyword>
<dbReference type="Pfam" id="PF01627">
    <property type="entry name" value="Hpt"/>
    <property type="match status" value="1"/>
</dbReference>
<gene>
    <name evidence="3" type="ORF">RPMA_20785</name>
</gene>
<evidence type="ECO:0000313" key="3">
    <source>
        <dbReference type="EMBL" id="QUS42503.1"/>
    </source>
</evidence>
<evidence type="ECO:0000256" key="1">
    <source>
        <dbReference type="ARBA" id="ARBA00023012"/>
    </source>
</evidence>
<feature type="domain" description="HPt" evidence="2">
    <location>
        <begin position="31"/>
        <end position="122"/>
    </location>
</feature>
<reference evidence="3 4" key="1">
    <citation type="submission" date="2019-02" db="EMBL/GenBank/DDBJ databases">
        <title>Emended description of the genus Rhodopseudomonas and description of Rhodopseudomonas albus sp. nov., a non-phototrophic, heavy-metal-tolerant bacterium isolated from garden soil.</title>
        <authorList>
            <person name="Bao Z."/>
            <person name="Cao W.W."/>
            <person name="Sato Y."/>
            <person name="Nishizawa T."/>
            <person name="Zhao J."/>
            <person name="Guo Y."/>
            <person name="Ohta H."/>
        </authorList>
    </citation>
    <scope>NUCLEOTIDE SEQUENCE [LARGE SCALE GENOMIC DNA]</scope>
    <source>
        <strain evidence="3 4">SK50-23</strain>
    </source>
</reference>
<accession>A0ABX8AFF4</accession>
<dbReference type="EMBL" id="CP036498">
    <property type="protein sequence ID" value="QUS42503.1"/>
    <property type="molecule type" value="Genomic_DNA"/>
</dbReference>
<dbReference type="InterPro" id="IPR036641">
    <property type="entry name" value="HPT_dom_sf"/>
</dbReference>
<dbReference type="SMART" id="SM00073">
    <property type="entry name" value="HPT"/>
    <property type="match status" value="1"/>
</dbReference>